<comment type="subcellular location">
    <subcellularLocation>
        <location evidence="1">Membrane</location>
        <topology evidence="1">Multi-pass membrane protein</topology>
    </subcellularLocation>
</comment>
<evidence type="ECO:0000256" key="5">
    <source>
        <dbReference type="ARBA" id="ARBA00022840"/>
    </source>
</evidence>
<evidence type="ECO:0000256" key="6">
    <source>
        <dbReference type="ARBA" id="ARBA00022989"/>
    </source>
</evidence>
<dbReference type="VEuPathDB" id="TriTrypDB:TcIL3000_9_2160"/>
<keyword evidence="7 8" id="KW-0472">Membrane</keyword>
<protein>
    <submittedName>
        <fullName evidence="10">Uncharacterized protein TCIL3000_9_2160</fullName>
    </submittedName>
</protein>
<evidence type="ECO:0000256" key="1">
    <source>
        <dbReference type="ARBA" id="ARBA00004141"/>
    </source>
</evidence>
<reference evidence="10" key="1">
    <citation type="journal article" date="2012" name="Proc. Natl. Acad. Sci. U.S.A.">
        <title>Antigenic diversity is generated by distinct evolutionary mechanisms in African trypanosome species.</title>
        <authorList>
            <person name="Jackson A.P."/>
            <person name="Berry A."/>
            <person name="Aslett M."/>
            <person name="Allison H.C."/>
            <person name="Burton P."/>
            <person name="Vavrova-Anderson J."/>
            <person name="Brown R."/>
            <person name="Browne H."/>
            <person name="Corton N."/>
            <person name="Hauser H."/>
            <person name="Gamble J."/>
            <person name="Gilderthorp R."/>
            <person name="Marcello L."/>
            <person name="McQuillan J."/>
            <person name="Otto T.D."/>
            <person name="Quail M.A."/>
            <person name="Sanders M.J."/>
            <person name="van Tonder A."/>
            <person name="Ginger M.L."/>
            <person name="Field M.C."/>
            <person name="Barry J.D."/>
            <person name="Hertz-Fowler C."/>
            <person name="Berriman M."/>
        </authorList>
    </citation>
    <scope>NUCLEOTIDE SEQUENCE</scope>
    <source>
        <strain evidence="10">IL3000</strain>
    </source>
</reference>
<dbReference type="InterPro" id="IPR050352">
    <property type="entry name" value="ABCG_transporters"/>
</dbReference>
<evidence type="ECO:0000259" key="9">
    <source>
        <dbReference type="PROSITE" id="PS50893"/>
    </source>
</evidence>
<keyword evidence="3 8" id="KW-0812">Transmembrane</keyword>
<feature type="transmembrane region" description="Helical" evidence="8">
    <location>
        <begin position="396"/>
        <end position="414"/>
    </location>
</feature>
<dbReference type="EMBL" id="HE575322">
    <property type="protein sequence ID" value="CCC92819.1"/>
    <property type="molecule type" value="Genomic_DNA"/>
</dbReference>
<dbReference type="PROSITE" id="PS50893">
    <property type="entry name" value="ABC_TRANSPORTER_2"/>
    <property type="match status" value="1"/>
</dbReference>
<sequence length="430" mass="47564">MTTVTTCDSTAQSSQDQAATDQVVNLTWENLSYHVDTKGSDGKETKKTLVHRMSGTALGGRVLVIMGPSGAGKSTFLNAITGKLHHTTNNLEGCCFLNNTVFTDRYRGLVSFVAQDDIMMAMDTPYEATYFACRVRLGLDAKESDNIVRDVIDRLHLTECQNTVVGIPGLVKGISGGERKRANVATALVTNPSIVILDEPTTGLDSVNALRVGQMLQELAKKDKRTVIATVHSPSSELVETFDDLLLLCEGHVVYHGPREAAAEYFASLGYQVPPLTNPFEYFMELLQLPDEELGMLWRAWEDYLTTPAARCNPCLMQVLGPITEREPSLEGRLDEKGSGWGVQLFELTKRSFRMYPRHPSAVFIRFLQTFVVAVIMALFYLRIPLDQNGVKDRLGVLHVVVINGMFSSTMYGIDAYPSERAVYLHGAIN</sequence>
<keyword evidence="6 8" id="KW-1133">Transmembrane helix</keyword>
<dbReference type="SUPFAM" id="SSF52540">
    <property type="entry name" value="P-loop containing nucleoside triphosphate hydrolases"/>
    <property type="match status" value="1"/>
</dbReference>
<dbReference type="GO" id="GO:0140359">
    <property type="term" value="F:ABC-type transporter activity"/>
    <property type="evidence" value="ECO:0007669"/>
    <property type="project" value="InterPro"/>
</dbReference>
<keyword evidence="4" id="KW-0547">Nucleotide-binding</keyword>
<dbReference type="SMART" id="SM00382">
    <property type="entry name" value="AAA"/>
    <property type="match status" value="1"/>
</dbReference>
<evidence type="ECO:0000256" key="8">
    <source>
        <dbReference type="SAM" id="Phobius"/>
    </source>
</evidence>
<evidence type="ECO:0000256" key="7">
    <source>
        <dbReference type="ARBA" id="ARBA00023136"/>
    </source>
</evidence>
<evidence type="ECO:0000256" key="4">
    <source>
        <dbReference type="ARBA" id="ARBA00022741"/>
    </source>
</evidence>
<dbReference type="InterPro" id="IPR003593">
    <property type="entry name" value="AAA+_ATPase"/>
</dbReference>
<dbReference type="PANTHER" id="PTHR48041:SF127">
    <property type="entry name" value="TRANSPORTER, PUTATIVE-RELATED"/>
    <property type="match status" value="1"/>
</dbReference>
<dbReference type="PANTHER" id="PTHR48041">
    <property type="entry name" value="ABC TRANSPORTER G FAMILY MEMBER 28"/>
    <property type="match status" value="1"/>
</dbReference>
<dbReference type="GO" id="GO:0005524">
    <property type="term" value="F:ATP binding"/>
    <property type="evidence" value="ECO:0007669"/>
    <property type="project" value="UniProtKB-KW"/>
</dbReference>
<dbReference type="InterPro" id="IPR003439">
    <property type="entry name" value="ABC_transporter-like_ATP-bd"/>
</dbReference>
<dbReference type="Pfam" id="PF19055">
    <property type="entry name" value="ABC2_membrane_7"/>
    <property type="match status" value="1"/>
</dbReference>
<dbReference type="InterPro" id="IPR017871">
    <property type="entry name" value="ABC_transporter-like_CS"/>
</dbReference>
<proteinExistence type="predicted"/>
<dbReference type="Pfam" id="PF01061">
    <property type="entry name" value="ABC2_membrane"/>
    <property type="match status" value="1"/>
</dbReference>
<accession>G0UTV5</accession>
<evidence type="ECO:0000256" key="3">
    <source>
        <dbReference type="ARBA" id="ARBA00022692"/>
    </source>
</evidence>
<gene>
    <name evidence="10" type="ORF">TCIL3000_9_2160</name>
</gene>
<dbReference type="FunFam" id="3.40.50.300:FF:001495">
    <property type="entry name" value="ATP-binding cassette protein subfamily G, member 4"/>
    <property type="match status" value="1"/>
</dbReference>
<name>G0UTV5_TRYCI</name>
<evidence type="ECO:0000313" key="10">
    <source>
        <dbReference type="EMBL" id="CCC92819.1"/>
    </source>
</evidence>
<dbReference type="Pfam" id="PF00005">
    <property type="entry name" value="ABC_tran"/>
    <property type="match status" value="1"/>
</dbReference>
<dbReference type="Gene3D" id="3.40.50.300">
    <property type="entry name" value="P-loop containing nucleotide triphosphate hydrolases"/>
    <property type="match status" value="1"/>
</dbReference>
<organism evidence="10">
    <name type="scientific">Trypanosoma congolense (strain IL3000)</name>
    <dbReference type="NCBI Taxonomy" id="1068625"/>
    <lineage>
        <taxon>Eukaryota</taxon>
        <taxon>Discoba</taxon>
        <taxon>Euglenozoa</taxon>
        <taxon>Kinetoplastea</taxon>
        <taxon>Metakinetoplastina</taxon>
        <taxon>Trypanosomatida</taxon>
        <taxon>Trypanosomatidae</taxon>
        <taxon>Trypanosoma</taxon>
        <taxon>Nannomonas</taxon>
    </lineage>
</organism>
<feature type="domain" description="ABC transporter" evidence="9">
    <location>
        <begin position="26"/>
        <end position="275"/>
    </location>
</feature>
<dbReference type="GO" id="GO:0016887">
    <property type="term" value="F:ATP hydrolysis activity"/>
    <property type="evidence" value="ECO:0007669"/>
    <property type="project" value="InterPro"/>
</dbReference>
<dbReference type="GO" id="GO:0016020">
    <property type="term" value="C:membrane"/>
    <property type="evidence" value="ECO:0007669"/>
    <property type="project" value="UniProtKB-SubCell"/>
</dbReference>
<dbReference type="InterPro" id="IPR013525">
    <property type="entry name" value="ABC2_TM"/>
</dbReference>
<dbReference type="InterPro" id="IPR027417">
    <property type="entry name" value="P-loop_NTPase"/>
</dbReference>
<keyword evidence="5" id="KW-0067">ATP-binding</keyword>
<dbReference type="InterPro" id="IPR043926">
    <property type="entry name" value="ABCG_dom"/>
</dbReference>
<evidence type="ECO:0000256" key="2">
    <source>
        <dbReference type="ARBA" id="ARBA00022448"/>
    </source>
</evidence>
<dbReference type="AlphaFoldDB" id="G0UTV5"/>
<keyword evidence="2" id="KW-0813">Transport</keyword>
<dbReference type="PROSITE" id="PS00211">
    <property type="entry name" value="ABC_TRANSPORTER_1"/>
    <property type="match status" value="1"/>
</dbReference>
<feature type="transmembrane region" description="Helical" evidence="8">
    <location>
        <begin position="363"/>
        <end position="384"/>
    </location>
</feature>